<protein>
    <submittedName>
        <fullName evidence="2">Pimeloyl-ACP methyl ester carboxylesterase</fullName>
    </submittedName>
</protein>
<dbReference type="STRING" id="1193051.LEP1GSC017_0637"/>
<comment type="caution">
    <text evidence="2">The sequence shown here is derived from an EMBL/GenBank/DDBJ whole genome shotgun (WGS) entry which is preliminary data.</text>
</comment>
<dbReference type="Gene3D" id="3.40.50.1820">
    <property type="entry name" value="alpha/beta hydrolase"/>
    <property type="match status" value="1"/>
</dbReference>
<keyword evidence="3" id="KW-1185">Reference proteome</keyword>
<proteinExistence type="predicted"/>
<dbReference type="PANTHER" id="PTHR43194">
    <property type="entry name" value="HYDROLASE ALPHA/BETA FOLD FAMILY"/>
    <property type="match status" value="1"/>
</dbReference>
<dbReference type="EMBL" id="SORO01000003">
    <property type="protein sequence ID" value="TDY67868.1"/>
    <property type="molecule type" value="Genomic_DNA"/>
</dbReference>
<dbReference type="RefSeq" id="WP_004786407.1">
    <property type="nucleotide sequence ID" value="NZ_SORO01000003.1"/>
</dbReference>
<feature type="domain" description="AB hydrolase-1" evidence="1">
    <location>
        <begin position="55"/>
        <end position="287"/>
    </location>
</feature>
<dbReference type="Pfam" id="PF12697">
    <property type="entry name" value="Abhydrolase_6"/>
    <property type="match status" value="1"/>
</dbReference>
<gene>
    <name evidence="2" type="ORF">CLV96_3423</name>
</gene>
<evidence type="ECO:0000313" key="2">
    <source>
        <dbReference type="EMBL" id="TDY67868.1"/>
    </source>
</evidence>
<dbReference type="InterPro" id="IPR029058">
    <property type="entry name" value="AB_hydrolase_fold"/>
</dbReference>
<evidence type="ECO:0000313" key="3">
    <source>
        <dbReference type="Proteomes" id="UP000294684"/>
    </source>
</evidence>
<dbReference type="OrthoDB" id="9805423at2"/>
<dbReference type="InterPro" id="IPR000073">
    <property type="entry name" value="AB_hydrolase_1"/>
</dbReference>
<dbReference type="Proteomes" id="UP000294684">
    <property type="component" value="Unassembled WGS sequence"/>
</dbReference>
<sequence>MKTNYHKIILFFPFLFPYFLWGKDLTPELSAKTFYFQTKEGRVAYTQEGKGKSNLILLPGIGDRKESYAELARFLAKDNSVYRFDLRGLGESDVSFSSYGPKETAEDILAFIREKDLRNVYIIANSMTAASAVYVRSKEKTRVLGLALSGPFVRDKEPMSLGMKALIHLAFRGPWGPSAWVSFYESLFPVHPPKDLKERSEKLKANLSEEGRMAAVRSMLFAPKTECEVALPLASGNVLVLMGSKDPDFGSPEEEAEWISKTLDGSVKIYENVGHYPFVEEPSRFAADVKQLWQKK</sequence>
<organism evidence="2 3">
    <name type="scientific">Leptospira meyeri</name>
    <dbReference type="NCBI Taxonomy" id="29508"/>
    <lineage>
        <taxon>Bacteria</taxon>
        <taxon>Pseudomonadati</taxon>
        <taxon>Spirochaetota</taxon>
        <taxon>Spirochaetia</taxon>
        <taxon>Leptospirales</taxon>
        <taxon>Leptospiraceae</taxon>
        <taxon>Leptospira</taxon>
    </lineage>
</organism>
<dbReference type="AlphaFoldDB" id="A0A4R8MRQ6"/>
<evidence type="ECO:0000259" key="1">
    <source>
        <dbReference type="Pfam" id="PF12697"/>
    </source>
</evidence>
<dbReference type="SUPFAM" id="SSF53474">
    <property type="entry name" value="alpha/beta-Hydrolases"/>
    <property type="match status" value="1"/>
</dbReference>
<dbReference type="InterPro" id="IPR050228">
    <property type="entry name" value="Carboxylesterase_BioH"/>
</dbReference>
<name>A0A4R8MRQ6_LEPME</name>
<reference evidence="2 3" key="1">
    <citation type="submission" date="2019-03" db="EMBL/GenBank/DDBJ databases">
        <title>Genomic Encyclopedia of Archaeal and Bacterial Type Strains, Phase II (KMG-II): from individual species to whole genera.</title>
        <authorList>
            <person name="Goeker M."/>
        </authorList>
    </citation>
    <scope>NUCLEOTIDE SEQUENCE [LARGE SCALE GENOMIC DNA]</scope>
    <source>
        <strain evidence="2 3">DSM 21537</strain>
    </source>
</reference>
<dbReference type="PANTHER" id="PTHR43194:SF2">
    <property type="entry name" value="PEROXISOMAL MEMBRANE PROTEIN LPX1"/>
    <property type="match status" value="1"/>
</dbReference>
<dbReference type="GeneID" id="79828690"/>
<accession>A0A4R8MRQ6</accession>